<dbReference type="InterPro" id="IPR029021">
    <property type="entry name" value="Prot-tyrosine_phosphatase-like"/>
</dbReference>
<dbReference type="FunFam" id="3.90.190.10:FF:000036">
    <property type="entry name" value="Serine/threonine/tyrosine-interacting protein a"/>
    <property type="match status" value="1"/>
</dbReference>
<dbReference type="GO" id="GO:0005654">
    <property type="term" value="C:nucleoplasm"/>
    <property type="evidence" value="ECO:0007669"/>
    <property type="project" value="TreeGrafter"/>
</dbReference>
<feature type="domain" description="Tyrosine-protein phosphatase" evidence="3">
    <location>
        <begin position="4"/>
        <end position="150"/>
    </location>
</feature>
<feature type="compositionally biased region" description="Basic and acidic residues" evidence="2">
    <location>
        <begin position="162"/>
        <end position="171"/>
    </location>
</feature>
<accession>A0A4T0FVB8</accession>
<evidence type="ECO:0000313" key="6">
    <source>
        <dbReference type="Proteomes" id="UP000310189"/>
    </source>
</evidence>
<evidence type="ECO:0000259" key="4">
    <source>
        <dbReference type="PROSITE" id="PS50056"/>
    </source>
</evidence>
<evidence type="ECO:0000313" key="5">
    <source>
        <dbReference type="EMBL" id="TIA92521.1"/>
    </source>
</evidence>
<dbReference type="InterPro" id="IPR020422">
    <property type="entry name" value="TYR_PHOSPHATASE_DUAL_dom"/>
</dbReference>
<sequence length="191" mass="21712">MRRECQEIIPGLILGPYQCSKDTEYLTSTGITHIICIRGEAEAVFVRPRFPDLFSYLVLDVRDSEEQNLIRIYPQARSYIADALQMGGKVLIVCNGGISRGPAITIMYIMEAAQMSFEDATHYVQNKRYCISPNLGFQCQLKEFEAIYRASLALANQPTAHTQRDSKRRLEDDDEGVEADMDLRPAQNQRI</sequence>
<dbReference type="GO" id="GO:0005737">
    <property type="term" value="C:cytoplasm"/>
    <property type="evidence" value="ECO:0007669"/>
    <property type="project" value="TreeGrafter"/>
</dbReference>
<dbReference type="Proteomes" id="UP000310189">
    <property type="component" value="Unassembled WGS sequence"/>
</dbReference>
<comment type="similarity">
    <text evidence="1">Belongs to the protein-tyrosine phosphatase family. Non-receptor class subfamily.</text>
</comment>
<dbReference type="GO" id="GO:0070372">
    <property type="term" value="P:regulation of ERK1 and ERK2 cascade"/>
    <property type="evidence" value="ECO:0007669"/>
    <property type="project" value="TreeGrafter"/>
</dbReference>
<dbReference type="PROSITE" id="PS50054">
    <property type="entry name" value="TYR_PHOSPHATASE_DUAL"/>
    <property type="match status" value="1"/>
</dbReference>
<dbReference type="PANTHER" id="PTHR46588">
    <property type="entry name" value="SERINE/THREONINE/TYROSINE-INTERACTING PROTEIN"/>
    <property type="match status" value="1"/>
</dbReference>
<evidence type="ECO:0000256" key="1">
    <source>
        <dbReference type="ARBA" id="ARBA00009649"/>
    </source>
</evidence>
<feature type="region of interest" description="Disordered" evidence="2">
    <location>
        <begin position="158"/>
        <end position="191"/>
    </location>
</feature>
<dbReference type="Gene3D" id="3.90.190.10">
    <property type="entry name" value="Protein tyrosine phosphatase superfamily"/>
    <property type="match status" value="1"/>
</dbReference>
<dbReference type="GO" id="GO:0140096">
    <property type="term" value="F:catalytic activity, acting on a protein"/>
    <property type="evidence" value="ECO:0007669"/>
    <property type="project" value="UniProtKB-ARBA"/>
</dbReference>
<evidence type="ECO:0000259" key="3">
    <source>
        <dbReference type="PROSITE" id="PS50054"/>
    </source>
</evidence>
<dbReference type="SUPFAM" id="SSF52799">
    <property type="entry name" value="(Phosphotyrosine protein) phosphatases II"/>
    <property type="match status" value="1"/>
</dbReference>
<name>A0A4T0FVB8_9BASI</name>
<reference evidence="5 6" key="1">
    <citation type="submission" date="2019-03" db="EMBL/GenBank/DDBJ databases">
        <title>Sequencing 23 genomes of Wallemia ichthyophaga.</title>
        <authorList>
            <person name="Gostincar C."/>
        </authorList>
    </citation>
    <scope>NUCLEOTIDE SEQUENCE [LARGE SCALE GENOMIC DNA]</scope>
    <source>
        <strain evidence="5 6">EXF-5753</strain>
    </source>
</reference>
<dbReference type="InterPro" id="IPR000340">
    <property type="entry name" value="Dual-sp_phosphatase_cat-dom"/>
</dbReference>
<comment type="caution">
    <text evidence="5">The sequence shown here is derived from an EMBL/GenBank/DDBJ whole genome shotgun (WGS) entry which is preliminary data.</text>
</comment>
<dbReference type="OrthoDB" id="2017893at2759"/>
<dbReference type="EMBL" id="SPNW01000006">
    <property type="protein sequence ID" value="TIA92521.1"/>
    <property type="molecule type" value="Genomic_DNA"/>
</dbReference>
<dbReference type="InterPro" id="IPR052449">
    <property type="entry name" value="STYX-Interacting_Phosphatase"/>
</dbReference>
<dbReference type="PROSITE" id="PS50056">
    <property type="entry name" value="TYR_PHOSPHATASE_2"/>
    <property type="match status" value="1"/>
</dbReference>
<dbReference type="Pfam" id="PF00782">
    <property type="entry name" value="DSPc"/>
    <property type="match status" value="1"/>
</dbReference>
<dbReference type="GO" id="GO:0062026">
    <property type="term" value="P:negative regulation of SCF-dependent proteasomal ubiquitin-dependent catabolic process"/>
    <property type="evidence" value="ECO:0007669"/>
    <property type="project" value="TreeGrafter"/>
</dbReference>
<dbReference type="PANTHER" id="PTHR46588:SF1">
    <property type="entry name" value="SERINE_THREONINE_TYROSINE-INTERACTING PROTEIN"/>
    <property type="match status" value="1"/>
</dbReference>
<protein>
    <submittedName>
        <fullName evidence="5">Uncharacterized protein</fullName>
    </submittedName>
</protein>
<feature type="domain" description="Tyrosine specific protein phosphatases" evidence="4">
    <location>
        <begin position="67"/>
        <end position="128"/>
    </location>
</feature>
<dbReference type="InterPro" id="IPR000387">
    <property type="entry name" value="Tyr_Pase_dom"/>
</dbReference>
<evidence type="ECO:0000256" key="2">
    <source>
        <dbReference type="SAM" id="MobiDB-lite"/>
    </source>
</evidence>
<gene>
    <name evidence="5" type="ORF">E3P99_00550</name>
</gene>
<keyword evidence="6" id="KW-1185">Reference proteome</keyword>
<proteinExistence type="inferred from homology"/>
<organism evidence="5 6">
    <name type="scientific">Wallemia hederae</name>
    <dbReference type="NCBI Taxonomy" id="1540922"/>
    <lineage>
        <taxon>Eukaryota</taxon>
        <taxon>Fungi</taxon>
        <taxon>Dikarya</taxon>
        <taxon>Basidiomycota</taxon>
        <taxon>Wallemiomycotina</taxon>
        <taxon>Wallemiomycetes</taxon>
        <taxon>Wallemiales</taxon>
        <taxon>Wallemiaceae</taxon>
        <taxon>Wallemia</taxon>
    </lineage>
</organism>
<dbReference type="SMART" id="SM00195">
    <property type="entry name" value="DSPc"/>
    <property type="match status" value="1"/>
</dbReference>
<dbReference type="AlphaFoldDB" id="A0A4T0FVB8"/>
<dbReference type="GO" id="GO:1990444">
    <property type="term" value="F:F-box domain binding"/>
    <property type="evidence" value="ECO:0007669"/>
    <property type="project" value="TreeGrafter"/>
</dbReference>